<accession>A0A831A1F6</accession>
<gene>
    <name evidence="1" type="ORF">BN437_1869</name>
</gene>
<dbReference type="RefSeq" id="WP_004157612.1">
    <property type="nucleotide sequence ID" value="NZ_BAYW01000009.1"/>
</dbReference>
<reference evidence="1 2" key="1">
    <citation type="submission" date="2012-11" db="EMBL/GenBank/DDBJ databases">
        <authorList>
            <person name="Linke B."/>
        </authorList>
    </citation>
    <scope>NUCLEOTIDE SEQUENCE [LARGE SCALE GENOMIC DNA]</scope>
    <source>
        <strain evidence="2">CFBP 1232</strain>
    </source>
</reference>
<dbReference type="GeneID" id="97606065"/>
<evidence type="ECO:0000313" key="1">
    <source>
        <dbReference type="EMBL" id="CCO93799.1"/>
    </source>
</evidence>
<comment type="caution">
    <text evidence="1">The sequence shown here is derived from an EMBL/GenBank/DDBJ whole genome shotgun (WGS) entry which is preliminary data.</text>
</comment>
<reference evidence="1 2" key="2">
    <citation type="submission" date="2013-04" db="EMBL/GenBank/DDBJ databases">
        <title>Comparative genomics of 12 strains of Erwinia amylovora identifies a pan-genome with a large conserved core and provides insights into host specificity.</title>
        <authorList>
            <person name="Mann R.A."/>
            <person name="Smits T.H.M."/>
            <person name="Buehlmann A."/>
            <person name="Blom J."/>
            <person name="Goesmann A."/>
            <person name="Frey J.E."/>
            <person name="Plummer K.M."/>
            <person name="Beer S.V."/>
            <person name="Luck J."/>
            <person name="Duffy B."/>
            <person name="Rodoni B."/>
        </authorList>
    </citation>
    <scope>NUCLEOTIDE SEQUENCE [LARGE SCALE GENOMIC DNA]</scope>
    <source>
        <strain evidence="2">CFBP 1232</strain>
    </source>
</reference>
<dbReference type="Proteomes" id="UP000013111">
    <property type="component" value="Unassembled WGS sequence"/>
</dbReference>
<dbReference type="AlphaFoldDB" id="A0A831A1F6"/>
<protein>
    <submittedName>
        <fullName evidence="1">Uncharacterized protein</fullName>
    </submittedName>
</protein>
<proteinExistence type="predicted"/>
<sequence length="64" mass="6796">MHLVGGRALLELIANEGAASGTALYFTAMPFDHITLLVDDGESVLHELNIRTLRTVSGSAKVTT</sequence>
<organism evidence="1 2">
    <name type="scientific">Erwinia amylovora NBRC 12687 = CFBP 1232</name>
    <dbReference type="NCBI Taxonomy" id="1219359"/>
    <lineage>
        <taxon>Bacteria</taxon>
        <taxon>Pseudomonadati</taxon>
        <taxon>Pseudomonadota</taxon>
        <taxon>Gammaproteobacteria</taxon>
        <taxon>Enterobacterales</taxon>
        <taxon>Erwiniaceae</taxon>
        <taxon>Erwinia</taxon>
    </lineage>
</organism>
<evidence type="ECO:0000313" key="2">
    <source>
        <dbReference type="Proteomes" id="UP000013111"/>
    </source>
</evidence>
<name>A0A831A1F6_ERWAM</name>
<dbReference type="EMBL" id="CAPB01000020">
    <property type="protein sequence ID" value="CCO93799.1"/>
    <property type="molecule type" value="Genomic_DNA"/>
</dbReference>